<dbReference type="Gene3D" id="3.40.190.10">
    <property type="entry name" value="Periplasmic binding protein-like II"/>
    <property type="match status" value="2"/>
</dbReference>
<accession>A0ABS5FUP9</accession>
<keyword evidence="8" id="KW-1185">Reference proteome</keyword>
<dbReference type="InterPro" id="IPR036388">
    <property type="entry name" value="WH-like_DNA-bd_sf"/>
</dbReference>
<keyword evidence="3" id="KW-0805">Transcription regulation</keyword>
<dbReference type="PRINTS" id="PR00039">
    <property type="entry name" value="HTHLYSR"/>
</dbReference>
<evidence type="ECO:0000256" key="4">
    <source>
        <dbReference type="ARBA" id="ARBA00023125"/>
    </source>
</evidence>
<dbReference type="SUPFAM" id="SSF53850">
    <property type="entry name" value="Periplasmic binding protein-like II"/>
    <property type="match status" value="1"/>
</dbReference>
<evidence type="ECO:0000256" key="1">
    <source>
        <dbReference type="ARBA" id="ARBA00003502"/>
    </source>
</evidence>
<reference evidence="8" key="1">
    <citation type="journal article" date="2021" name="ISME J.">
        <title>Evolutionary origin and ecological implication of a unique nif island in free-living Bradyrhizobium lineages.</title>
        <authorList>
            <person name="Tao J."/>
        </authorList>
    </citation>
    <scope>NUCLEOTIDE SEQUENCE [LARGE SCALE GENOMIC DNA]</scope>
    <source>
        <strain evidence="8">SZCCT0434</strain>
    </source>
</reference>
<evidence type="ECO:0000313" key="7">
    <source>
        <dbReference type="EMBL" id="MBR0800553.1"/>
    </source>
</evidence>
<comment type="similarity">
    <text evidence="2">Belongs to the LysR transcriptional regulatory family.</text>
</comment>
<evidence type="ECO:0000259" key="6">
    <source>
        <dbReference type="PROSITE" id="PS50931"/>
    </source>
</evidence>
<dbReference type="InterPro" id="IPR036390">
    <property type="entry name" value="WH_DNA-bd_sf"/>
</dbReference>
<comment type="caution">
    <text evidence="7">The sequence shown here is derived from an EMBL/GenBank/DDBJ whole genome shotgun (WGS) entry which is preliminary data.</text>
</comment>
<evidence type="ECO:0000256" key="5">
    <source>
        <dbReference type="ARBA" id="ARBA00023163"/>
    </source>
</evidence>
<proteinExistence type="inferred from homology"/>
<dbReference type="InterPro" id="IPR050176">
    <property type="entry name" value="LTTR"/>
</dbReference>
<dbReference type="PANTHER" id="PTHR30579">
    <property type="entry name" value="TRANSCRIPTIONAL REGULATOR"/>
    <property type="match status" value="1"/>
</dbReference>
<dbReference type="Pfam" id="PF03466">
    <property type="entry name" value="LysR_substrate"/>
    <property type="match status" value="1"/>
</dbReference>
<evidence type="ECO:0000313" key="8">
    <source>
        <dbReference type="Proteomes" id="UP001315278"/>
    </source>
</evidence>
<dbReference type="Proteomes" id="UP001315278">
    <property type="component" value="Unassembled WGS sequence"/>
</dbReference>
<dbReference type="PANTHER" id="PTHR30579:SF7">
    <property type="entry name" value="HTH-TYPE TRANSCRIPTIONAL REGULATOR LRHA-RELATED"/>
    <property type="match status" value="1"/>
</dbReference>
<comment type="function">
    <text evidence="1">NodD regulates the expression of the nodABCFE genes which encode other nodulation proteins. NodD is also a negative regulator of its own expression. Binds flavonoids as inducers.</text>
</comment>
<dbReference type="RefSeq" id="WP_212494914.1">
    <property type="nucleotide sequence ID" value="NZ_JAFCJH010000056.1"/>
</dbReference>
<dbReference type="EMBL" id="JAFCJH010000056">
    <property type="protein sequence ID" value="MBR0800553.1"/>
    <property type="molecule type" value="Genomic_DNA"/>
</dbReference>
<dbReference type="InterPro" id="IPR000847">
    <property type="entry name" value="LysR_HTH_N"/>
</dbReference>
<protein>
    <submittedName>
        <fullName evidence="7">LysR family transcriptional regulator</fullName>
    </submittedName>
</protein>
<organism evidence="7 8">
    <name type="scientific">Bradyrhizobium jicamae</name>
    <dbReference type="NCBI Taxonomy" id="280332"/>
    <lineage>
        <taxon>Bacteria</taxon>
        <taxon>Pseudomonadati</taxon>
        <taxon>Pseudomonadota</taxon>
        <taxon>Alphaproteobacteria</taxon>
        <taxon>Hyphomicrobiales</taxon>
        <taxon>Nitrobacteraceae</taxon>
        <taxon>Bradyrhizobium</taxon>
    </lineage>
</organism>
<dbReference type="SUPFAM" id="SSF46785">
    <property type="entry name" value="Winged helix' DNA-binding domain"/>
    <property type="match status" value="1"/>
</dbReference>
<dbReference type="Pfam" id="PF00126">
    <property type="entry name" value="HTH_1"/>
    <property type="match status" value="1"/>
</dbReference>
<name>A0ABS5FUP9_9BRAD</name>
<sequence>MRLDLDLLHTFVVICDTGSLTAAARRVHRSQSALSEQMQKLEDACGRPLLVRGKGGAHPTPAGERLLQHARQLLGMSELAYQDVQGIEIAGTLRLAMTDYFRPAQIIDILARIRARYPRLRLQVSVRKSALIEEDPDDFDIGISMRLVEGAKRRKAPDDGRILIAREPVSWIAHDGFKFAGATRWPLVTLPETCSLQRAIIRTLNRHRVKFDVVLTASGVAGLHMAVAAGLGVTCLNASAVPAGARRFVSDELPEMPDAEFSLLPPKPSEPALVGEVRRLLVAQFA</sequence>
<dbReference type="PROSITE" id="PS50931">
    <property type="entry name" value="HTH_LYSR"/>
    <property type="match status" value="1"/>
</dbReference>
<evidence type="ECO:0000256" key="2">
    <source>
        <dbReference type="ARBA" id="ARBA00009437"/>
    </source>
</evidence>
<dbReference type="InterPro" id="IPR005119">
    <property type="entry name" value="LysR_subst-bd"/>
</dbReference>
<keyword evidence="4" id="KW-0238">DNA-binding</keyword>
<keyword evidence="5" id="KW-0804">Transcription</keyword>
<gene>
    <name evidence="7" type="ORF">JQ615_34840</name>
</gene>
<feature type="domain" description="HTH lysR-type" evidence="6">
    <location>
        <begin position="3"/>
        <end position="60"/>
    </location>
</feature>
<evidence type="ECO:0000256" key="3">
    <source>
        <dbReference type="ARBA" id="ARBA00023015"/>
    </source>
</evidence>
<dbReference type="Gene3D" id="1.10.10.10">
    <property type="entry name" value="Winged helix-like DNA-binding domain superfamily/Winged helix DNA-binding domain"/>
    <property type="match status" value="1"/>
</dbReference>